<proteinExistence type="predicted"/>
<evidence type="ECO:0000313" key="1">
    <source>
        <dbReference type="EMBL" id="RHK48333.1"/>
    </source>
</evidence>
<gene>
    <name evidence="1" type="ORF">DW060_10805</name>
</gene>
<evidence type="ECO:0000313" key="2">
    <source>
        <dbReference type="Proteomes" id="UP000286598"/>
    </source>
</evidence>
<dbReference type="AlphaFoldDB" id="A0A3R6IR99"/>
<sequence>MKYVVFGCFKAGKAIALFSVHGEVGGVCSIYILQLIFGGKLFQVVYFHRICLLLIDVVQNYKKKPVSRNRLFEKWFRLQVYLSIYY</sequence>
<name>A0A3R6IR99_9BACT</name>
<dbReference type="EMBL" id="QRNO01000066">
    <property type="protein sequence ID" value="RHK48333.1"/>
    <property type="molecule type" value="Genomic_DNA"/>
</dbReference>
<organism evidence="1 2">
    <name type="scientific">Leyella stercorea</name>
    <dbReference type="NCBI Taxonomy" id="363265"/>
    <lineage>
        <taxon>Bacteria</taxon>
        <taxon>Pseudomonadati</taxon>
        <taxon>Bacteroidota</taxon>
        <taxon>Bacteroidia</taxon>
        <taxon>Bacteroidales</taxon>
        <taxon>Prevotellaceae</taxon>
        <taxon>Leyella</taxon>
    </lineage>
</organism>
<protein>
    <submittedName>
        <fullName evidence="1">Uncharacterized protein</fullName>
    </submittedName>
</protein>
<dbReference type="Proteomes" id="UP000286598">
    <property type="component" value="Unassembled WGS sequence"/>
</dbReference>
<accession>A0A3R6IR99</accession>
<comment type="caution">
    <text evidence="1">The sequence shown here is derived from an EMBL/GenBank/DDBJ whole genome shotgun (WGS) entry which is preliminary data.</text>
</comment>
<reference evidence="1 2" key="1">
    <citation type="submission" date="2018-08" db="EMBL/GenBank/DDBJ databases">
        <title>A genome reference for cultivated species of the human gut microbiota.</title>
        <authorList>
            <person name="Zou Y."/>
            <person name="Xue W."/>
            <person name="Luo G."/>
        </authorList>
    </citation>
    <scope>NUCLEOTIDE SEQUENCE [LARGE SCALE GENOMIC DNA]</scope>
    <source>
        <strain evidence="1 2">AF42-9</strain>
    </source>
</reference>
<keyword evidence="2" id="KW-1185">Reference proteome</keyword>